<evidence type="ECO:0000313" key="6">
    <source>
        <dbReference type="EMBL" id="SED34405.1"/>
    </source>
</evidence>
<keyword evidence="7" id="KW-1185">Reference proteome</keyword>
<dbReference type="CDD" id="cd02440">
    <property type="entry name" value="AdoMet_MTases"/>
    <property type="match status" value="1"/>
</dbReference>
<dbReference type="RefSeq" id="WP_092320836.1">
    <property type="nucleotide sequence ID" value="NZ_FNTJ01000003.1"/>
</dbReference>
<dbReference type="GO" id="GO:0003676">
    <property type="term" value="F:nucleic acid binding"/>
    <property type="evidence" value="ECO:0007669"/>
    <property type="project" value="InterPro"/>
</dbReference>
<dbReference type="InterPro" id="IPR029063">
    <property type="entry name" value="SAM-dependent_MTases_sf"/>
</dbReference>
<feature type="domain" description="Methyltransferase small" evidence="4">
    <location>
        <begin position="368"/>
        <end position="447"/>
    </location>
</feature>
<evidence type="ECO:0000259" key="4">
    <source>
        <dbReference type="Pfam" id="PF05175"/>
    </source>
</evidence>
<name>A0A1H4ZWZ9_9PSED</name>
<protein>
    <submittedName>
        <fullName evidence="6">Methyltransferase small domain-containing protein</fullName>
    </submittedName>
</protein>
<dbReference type="Pfam" id="PF05175">
    <property type="entry name" value="MTS"/>
    <property type="match status" value="1"/>
</dbReference>
<gene>
    <name evidence="6" type="ORF">SAMN05216178_6867</name>
</gene>
<evidence type="ECO:0000259" key="5">
    <source>
        <dbReference type="Pfam" id="PF13708"/>
    </source>
</evidence>
<keyword evidence="1 6" id="KW-0489">Methyltransferase</keyword>
<dbReference type="EMBL" id="FNTJ01000003">
    <property type="protein sequence ID" value="SED34405.1"/>
    <property type="molecule type" value="Genomic_DNA"/>
</dbReference>
<proteinExistence type="predicted"/>
<sequence>MAAPKNAGTLRYFLDGNEVTGSLGSTFSLSGAINSLNSDFWGRALALTDILESMPAEQRHAWYDQIKGNSCPDFEEGTVRSTLATLAAQRTQFVADRVDAIFRALSPDHKTNLPFGFSKRFIIAGMLDSYGYVDNRKADYISDLRQIIAKLTKREVKPHSRTNGVLSIIAARYPGRWVDIDGWALRVKLYKHAGTAHLEVHPDIAWRLNELLSTKYPQHIPSEIRKPSVRKVGSKPIQMLQRPLPFEVLNALSEARPSRKGGENLYWLPSAVDKFTAQEAGRVLAAIGGVFQKGGFYQFGYDPSSALDHIMLTGCIPEHRSHQYYPTPPSIAVQAVEFAEIEPWHSVLEPSAGQGGLADHIPAEMTTCVEISELHAKVLQAKGFANVINADFIEWAVSAPKFDRVVMNPPFSDGRAEHHLAVAASLLKPGGVLVAILPASFKTRDVLPGMQLEWGPIICNEFAGTSVSIVILKVTR</sequence>
<dbReference type="GO" id="GO:0032259">
    <property type="term" value="P:methylation"/>
    <property type="evidence" value="ECO:0007669"/>
    <property type="project" value="UniProtKB-KW"/>
</dbReference>
<dbReference type="SUPFAM" id="SSF53335">
    <property type="entry name" value="S-adenosyl-L-methionine-dependent methyltransferases"/>
    <property type="match status" value="1"/>
</dbReference>
<dbReference type="GO" id="GO:0008757">
    <property type="term" value="F:S-adenosylmethionine-dependent methyltransferase activity"/>
    <property type="evidence" value="ECO:0007669"/>
    <property type="project" value="UniProtKB-ARBA"/>
</dbReference>
<dbReference type="AlphaFoldDB" id="A0A1H4ZWZ9"/>
<dbReference type="Proteomes" id="UP000198982">
    <property type="component" value="Unassembled WGS sequence"/>
</dbReference>
<dbReference type="Gene3D" id="3.40.50.150">
    <property type="entry name" value="Vaccinia Virus protein VP39"/>
    <property type="match status" value="1"/>
</dbReference>
<evidence type="ECO:0000313" key="7">
    <source>
        <dbReference type="Proteomes" id="UP000198982"/>
    </source>
</evidence>
<evidence type="ECO:0000256" key="3">
    <source>
        <dbReference type="ARBA" id="ARBA00022691"/>
    </source>
</evidence>
<evidence type="ECO:0000256" key="1">
    <source>
        <dbReference type="ARBA" id="ARBA00022603"/>
    </source>
</evidence>
<dbReference type="InterPro" id="IPR007848">
    <property type="entry name" value="Small_mtfrase_dom"/>
</dbReference>
<dbReference type="PRINTS" id="PR00507">
    <property type="entry name" value="N12N6MTFRASE"/>
</dbReference>
<accession>A0A1H4ZWZ9</accession>
<keyword evidence="3" id="KW-0949">S-adenosyl-L-methionine</keyword>
<keyword evidence="2 6" id="KW-0808">Transferase</keyword>
<organism evidence="6 7">
    <name type="scientific">Pseudomonas saponiphila</name>
    <dbReference type="NCBI Taxonomy" id="556534"/>
    <lineage>
        <taxon>Bacteria</taxon>
        <taxon>Pseudomonadati</taxon>
        <taxon>Pseudomonadota</taxon>
        <taxon>Gammaproteobacteria</taxon>
        <taxon>Pseudomonadales</taxon>
        <taxon>Pseudomonadaceae</taxon>
        <taxon>Pseudomonas</taxon>
    </lineage>
</organism>
<dbReference type="InterPro" id="IPR031339">
    <property type="entry name" value="DUF4942"/>
</dbReference>
<reference evidence="7" key="1">
    <citation type="submission" date="2016-10" db="EMBL/GenBank/DDBJ databases">
        <authorList>
            <person name="Varghese N."/>
            <person name="Submissions S."/>
        </authorList>
    </citation>
    <scope>NUCLEOTIDE SEQUENCE [LARGE SCALE GENOMIC DNA]</scope>
    <source>
        <strain evidence="7">DSM 9751</strain>
    </source>
</reference>
<dbReference type="GO" id="GO:0008170">
    <property type="term" value="F:N-methyltransferase activity"/>
    <property type="evidence" value="ECO:0007669"/>
    <property type="project" value="UniProtKB-ARBA"/>
</dbReference>
<feature type="domain" description="DUF4942" evidence="5">
    <location>
        <begin position="34"/>
        <end position="217"/>
    </location>
</feature>
<dbReference type="InterPro" id="IPR002052">
    <property type="entry name" value="DNA_methylase_N6_adenine_CS"/>
</dbReference>
<dbReference type="PROSITE" id="PS00092">
    <property type="entry name" value="N6_MTASE"/>
    <property type="match status" value="1"/>
</dbReference>
<evidence type="ECO:0000256" key="2">
    <source>
        <dbReference type="ARBA" id="ARBA00022679"/>
    </source>
</evidence>
<dbReference type="Pfam" id="PF13708">
    <property type="entry name" value="DUF4942"/>
    <property type="match status" value="1"/>
</dbReference>